<evidence type="ECO:0000256" key="1">
    <source>
        <dbReference type="ARBA" id="ARBA00004196"/>
    </source>
</evidence>
<sequence length="389" mass="39729">MKKRVVGVLLSVAMVSALMAGCGDSKETAAGSAGSSASSKSTASASSSGAGNSGNESTDSKSAGSESTDSKSTSAGSEAASSDTATYSDLELTDEEKASAKGLTIGVTYCTSSAPAVKVFAQGIQEEAKELGIELIELDGNFDAATQADQMNTFISQKVDGIVLNPSDGTSLVSSCKNADEAGIPVVTGAMNVDESGYEYIRTFVGPDDKDVGRIAGQTMMEALGDKGGKVAIIEGTAGSSAQVNRTEGFEEAVAGSAVEVVAKNAADYDEATAMGIAEDLLTKYSDLAGIFCHDDTMASGVAQAMKELGYTGSDLVVVGYGGSAKGAELVQEGYLVATAVQPLVDEGRGCIKALVKAINGEELSAWYKDEITPLSKDNVESYDKSLLW</sequence>
<name>A0A7G9GC00_9FIRM</name>
<evidence type="ECO:0000313" key="7">
    <source>
        <dbReference type="EMBL" id="QNM08332.1"/>
    </source>
</evidence>
<keyword evidence="3 5" id="KW-0732">Signal</keyword>
<organism evidence="7 8">
    <name type="scientific">Wansuia hejianensis</name>
    <dbReference type="NCBI Taxonomy" id="2763667"/>
    <lineage>
        <taxon>Bacteria</taxon>
        <taxon>Bacillati</taxon>
        <taxon>Bacillota</taxon>
        <taxon>Clostridia</taxon>
        <taxon>Lachnospirales</taxon>
        <taxon>Lachnospiraceae</taxon>
        <taxon>Wansuia</taxon>
    </lineage>
</organism>
<dbReference type="CDD" id="cd01536">
    <property type="entry name" value="PBP1_ABC_sugar_binding-like"/>
    <property type="match status" value="1"/>
</dbReference>
<evidence type="ECO:0000256" key="5">
    <source>
        <dbReference type="SAM" id="SignalP"/>
    </source>
</evidence>
<dbReference type="Proteomes" id="UP000515860">
    <property type="component" value="Chromosome"/>
</dbReference>
<comment type="similarity">
    <text evidence="2">Belongs to the bacterial solute-binding protein 2 family.</text>
</comment>
<evidence type="ECO:0000256" key="2">
    <source>
        <dbReference type="ARBA" id="ARBA00007639"/>
    </source>
</evidence>
<evidence type="ECO:0000256" key="3">
    <source>
        <dbReference type="ARBA" id="ARBA00022729"/>
    </source>
</evidence>
<keyword evidence="8" id="KW-1185">Reference proteome</keyword>
<dbReference type="GO" id="GO:0030313">
    <property type="term" value="C:cell envelope"/>
    <property type="evidence" value="ECO:0007669"/>
    <property type="project" value="UniProtKB-SubCell"/>
</dbReference>
<proteinExistence type="inferred from homology"/>
<evidence type="ECO:0000256" key="4">
    <source>
        <dbReference type="SAM" id="MobiDB-lite"/>
    </source>
</evidence>
<feature type="compositionally biased region" description="Low complexity" evidence="4">
    <location>
        <begin position="28"/>
        <end position="57"/>
    </location>
</feature>
<dbReference type="InterPro" id="IPR028082">
    <property type="entry name" value="Peripla_BP_I"/>
</dbReference>
<evidence type="ECO:0000313" key="8">
    <source>
        <dbReference type="Proteomes" id="UP000515860"/>
    </source>
</evidence>
<dbReference type="PANTHER" id="PTHR46847">
    <property type="entry name" value="D-ALLOSE-BINDING PERIPLASMIC PROTEIN-RELATED"/>
    <property type="match status" value="1"/>
</dbReference>
<feature type="domain" description="Periplasmic binding protein" evidence="6">
    <location>
        <begin position="105"/>
        <end position="363"/>
    </location>
</feature>
<dbReference type="PROSITE" id="PS51257">
    <property type="entry name" value="PROKAR_LIPOPROTEIN"/>
    <property type="match status" value="1"/>
</dbReference>
<dbReference type="KEGG" id="whj:H9Q79_15850"/>
<dbReference type="RefSeq" id="WP_118648355.1">
    <property type="nucleotide sequence ID" value="NZ_CP060635.1"/>
</dbReference>
<accession>A0A7G9GC00</accession>
<feature type="region of interest" description="Disordered" evidence="4">
    <location>
        <begin position="25"/>
        <end position="90"/>
    </location>
</feature>
<dbReference type="Pfam" id="PF13407">
    <property type="entry name" value="Peripla_BP_4"/>
    <property type="match status" value="1"/>
</dbReference>
<evidence type="ECO:0000259" key="6">
    <source>
        <dbReference type="Pfam" id="PF13407"/>
    </source>
</evidence>
<protein>
    <submittedName>
        <fullName evidence="7">Sugar ABC transporter substrate-binding protein</fullName>
    </submittedName>
</protein>
<feature type="compositionally biased region" description="Polar residues" evidence="4">
    <location>
        <begin position="60"/>
        <end position="87"/>
    </location>
</feature>
<dbReference type="PANTHER" id="PTHR46847:SF1">
    <property type="entry name" value="D-ALLOSE-BINDING PERIPLASMIC PROTEIN-RELATED"/>
    <property type="match status" value="1"/>
</dbReference>
<dbReference type="InterPro" id="IPR025997">
    <property type="entry name" value="SBP_2_dom"/>
</dbReference>
<gene>
    <name evidence="7" type="ORF">H9Q79_15850</name>
</gene>
<dbReference type="GO" id="GO:0030246">
    <property type="term" value="F:carbohydrate binding"/>
    <property type="evidence" value="ECO:0007669"/>
    <property type="project" value="UniProtKB-ARBA"/>
</dbReference>
<dbReference type="EMBL" id="CP060635">
    <property type="protein sequence ID" value="QNM08332.1"/>
    <property type="molecule type" value="Genomic_DNA"/>
</dbReference>
<dbReference type="SUPFAM" id="SSF53822">
    <property type="entry name" value="Periplasmic binding protein-like I"/>
    <property type="match status" value="1"/>
</dbReference>
<feature type="chain" id="PRO_5039610464" evidence="5">
    <location>
        <begin position="21"/>
        <end position="389"/>
    </location>
</feature>
<dbReference type="AlphaFoldDB" id="A0A7G9GC00"/>
<reference evidence="7 8" key="1">
    <citation type="submission" date="2020-08" db="EMBL/GenBank/DDBJ databases">
        <authorList>
            <person name="Liu C."/>
            <person name="Sun Q."/>
        </authorList>
    </citation>
    <scope>NUCLEOTIDE SEQUENCE [LARGE SCALE GENOMIC DNA]</scope>
    <source>
        <strain evidence="7 8">NSJ-29</strain>
    </source>
</reference>
<comment type="subcellular location">
    <subcellularLocation>
        <location evidence="1">Cell envelope</location>
    </subcellularLocation>
</comment>
<dbReference type="Gene3D" id="3.40.50.2300">
    <property type="match status" value="2"/>
</dbReference>
<feature type="signal peptide" evidence="5">
    <location>
        <begin position="1"/>
        <end position="20"/>
    </location>
</feature>